<keyword evidence="7 10" id="KW-0472">Membrane</keyword>
<comment type="caution">
    <text evidence="12">The sequence shown here is derived from an EMBL/GenBank/DDBJ whole genome shotgun (WGS) entry which is preliminary data.</text>
</comment>
<evidence type="ECO:0000313" key="12">
    <source>
        <dbReference type="EMBL" id="KAK7789242.1"/>
    </source>
</evidence>
<reference evidence="12 13" key="1">
    <citation type="submission" date="2024-03" db="EMBL/GenBank/DDBJ databases">
        <title>The genome assembly and annotation of the cricket Gryllus longicercus Weissman &amp; Gray.</title>
        <authorList>
            <person name="Szrajer S."/>
            <person name="Gray D."/>
            <person name="Ylla G."/>
        </authorList>
    </citation>
    <scope>NUCLEOTIDE SEQUENCE [LARGE SCALE GENOMIC DNA]</scope>
    <source>
        <strain evidence="12">DAG 2021-001</strain>
        <tissue evidence="12">Whole body minus gut</tissue>
    </source>
</reference>
<keyword evidence="5" id="KW-0256">Endoplasmic reticulum</keyword>
<sequence length="554" mass="62165">MWFESDGVIDLFKEYFPYYLVIVLPIFIIISPVNPVQAAHEFPAYRMQQYDLHGVPHGCRYSPVNLEARSLSGWSTTRHCVVTRLEDLTYDQFKEIHAKAGALLVILPQNIANLENDAKEQILQLEEVMMKQEVLIPVYFAEWSQELDNIVNDLSHSYVPEDHSNSALQVLFSCISANGYQIVIGTNQATAKQDINVATIQGKLSGYGVEEKLPTIALVAHYDSFGVAPELSFGADSNGSGVAMLLELARLFSHLYSNTSTHAHYNLIFLLTGAGKLNYLGSKKWLEDQLDGLESSVVQDAAYVLCLDSVSSCGTLHLHVSKPPRDGTPGSVLFKELKAVASSFQPEVNVEGMHKKINLADDVLAWEHERFSIRRLPAFTLSSIKSHRDSLRSSILDIQGQLKENCLIRNTQILAESLARHIFNLTVGEIFSDNLGVEEESMQAWLDFLTSQPRSAQLLAQKPSPFISSLRDTMARYLKEVKISYQSPDKRDPEFIFYDITKAPVNVYRVKPAVFDLFLTIGIVLYLGAIYFIIQKFPAAYNLVAGFIKIPKRH</sequence>
<comment type="subcellular location">
    <subcellularLocation>
        <location evidence="1">Endoplasmic reticulum membrane</location>
        <topology evidence="1">Single-pass membrane protein</topology>
    </subcellularLocation>
</comment>
<evidence type="ECO:0000313" key="13">
    <source>
        <dbReference type="Proteomes" id="UP001378592"/>
    </source>
</evidence>
<dbReference type="AlphaFoldDB" id="A0AAN9V0D2"/>
<dbReference type="EMBL" id="JAZDUA010000803">
    <property type="protein sequence ID" value="KAK7789242.1"/>
    <property type="molecule type" value="Genomic_DNA"/>
</dbReference>
<evidence type="ECO:0000256" key="1">
    <source>
        <dbReference type="ARBA" id="ARBA00004389"/>
    </source>
</evidence>
<dbReference type="SUPFAM" id="SSF53187">
    <property type="entry name" value="Zn-dependent exopeptidases"/>
    <property type="match status" value="1"/>
</dbReference>
<keyword evidence="4" id="KW-0732">Signal</keyword>
<name>A0AAN9V0D2_9ORTH</name>
<evidence type="ECO:0000256" key="2">
    <source>
        <dbReference type="ARBA" id="ARBA00007717"/>
    </source>
</evidence>
<evidence type="ECO:0000256" key="5">
    <source>
        <dbReference type="ARBA" id="ARBA00022824"/>
    </source>
</evidence>
<organism evidence="12 13">
    <name type="scientific">Gryllus longicercus</name>
    <dbReference type="NCBI Taxonomy" id="2509291"/>
    <lineage>
        <taxon>Eukaryota</taxon>
        <taxon>Metazoa</taxon>
        <taxon>Ecdysozoa</taxon>
        <taxon>Arthropoda</taxon>
        <taxon>Hexapoda</taxon>
        <taxon>Insecta</taxon>
        <taxon>Pterygota</taxon>
        <taxon>Neoptera</taxon>
        <taxon>Polyneoptera</taxon>
        <taxon>Orthoptera</taxon>
        <taxon>Ensifera</taxon>
        <taxon>Gryllidea</taxon>
        <taxon>Grylloidea</taxon>
        <taxon>Gryllidae</taxon>
        <taxon>Gryllinae</taxon>
        <taxon>Gryllus</taxon>
    </lineage>
</organism>
<dbReference type="Pfam" id="PF04389">
    <property type="entry name" value="Peptidase_M28"/>
    <property type="match status" value="1"/>
</dbReference>
<keyword evidence="3 10" id="KW-0812">Transmembrane</keyword>
<dbReference type="PIRSF" id="PIRSF011018">
    <property type="entry name" value="Nicalin"/>
    <property type="match status" value="1"/>
</dbReference>
<dbReference type="GO" id="GO:0009966">
    <property type="term" value="P:regulation of signal transduction"/>
    <property type="evidence" value="ECO:0007669"/>
    <property type="project" value="InterPro"/>
</dbReference>
<dbReference type="PANTHER" id="PTHR31826">
    <property type="entry name" value="NICALIN"/>
    <property type="match status" value="1"/>
</dbReference>
<evidence type="ECO:0000256" key="3">
    <source>
        <dbReference type="ARBA" id="ARBA00022692"/>
    </source>
</evidence>
<evidence type="ECO:0000256" key="7">
    <source>
        <dbReference type="ARBA" id="ARBA00023136"/>
    </source>
</evidence>
<dbReference type="InterPro" id="IPR007484">
    <property type="entry name" value="Peptidase_M28"/>
</dbReference>
<protein>
    <recommendedName>
        <fullName evidence="9">Nicalin</fullName>
    </recommendedName>
</protein>
<dbReference type="GO" id="GO:0005789">
    <property type="term" value="C:endoplasmic reticulum membrane"/>
    <property type="evidence" value="ECO:0007669"/>
    <property type="project" value="UniProtKB-SubCell"/>
</dbReference>
<feature type="transmembrane region" description="Helical" evidence="10">
    <location>
        <begin position="16"/>
        <end position="36"/>
    </location>
</feature>
<evidence type="ECO:0000256" key="6">
    <source>
        <dbReference type="ARBA" id="ARBA00022989"/>
    </source>
</evidence>
<dbReference type="Gene3D" id="3.40.630.10">
    <property type="entry name" value="Zn peptidases"/>
    <property type="match status" value="1"/>
</dbReference>
<proteinExistence type="inferred from homology"/>
<dbReference type="Proteomes" id="UP001378592">
    <property type="component" value="Unassembled WGS sequence"/>
</dbReference>
<keyword evidence="13" id="KW-1185">Reference proteome</keyword>
<keyword evidence="8" id="KW-0325">Glycoprotein</keyword>
<evidence type="ECO:0000256" key="4">
    <source>
        <dbReference type="ARBA" id="ARBA00022729"/>
    </source>
</evidence>
<accession>A0AAN9V0D2</accession>
<evidence type="ECO:0000256" key="8">
    <source>
        <dbReference type="ARBA" id="ARBA00023180"/>
    </source>
</evidence>
<comment type="similarity">
    <text evidence="2 9">Belongs to the nicastrin family.</text>
</comment>
<gene>
    <name evidence="12" type="ORF">R5R35_013057</name>
</gene>
<evidence type="ECO:0000256" key="10">
    <source>
        <dbReference type="SAM" id="Phobius"/>
    </source>
</evidence>
<dbReference type="CDD" id="cd03882">
    <property type="entry name" value="M28_nicalin_like"/>
    <property type="match status" value="1"/>
</dbReference>
<evidence type="ECO:0000259" key="11">
    <source>
        <dbReference type="Pfam" id="PF04389"/>
    </source>
</evidence>
<feature type="domain" description="Peptidase M28" evidence="11">
    <location>
        <begin position="215"/>
        <end position="372"/>
    </location>
</feature>
<evidence type="ECO:0000256" key="9">
    <source>
        <dbReference type="PIRNR" id="PIRNR011018"/>
    </source>
</evidence>
<feature type="transmembrane region" description="Helical" evidence="10">
    <location>
        <begin position="513"/>
        <end position="534"/>
    </location>
</feature>
<keyword evidence="6 10" id="KW-1133">Transmembrane helix</keyword>
<dbReference type="InterPro" id="IPR016574">
    <property type="entry name" value="Nicalin"/>
</dbReference>